<feature type="binding site" evidence="6">
    <location>
        <begin position="253"/>
        <end position="257"/>
    </location>
    <ligand>
        <name>FAD</name>
        <dbReference type="ChEBI" id="CHEBI:57692"/>
    </ligand>
</feature>
<evidence type="ECO:0000313" key="10">
    <source>
        <dbReference type="EMBL" id="PRY23256.1"/>
    </source>
</evidence>
<protein>
    <recommendedName>
        <fullName evidence="2 8">Cryptochrome DASH</fullName>
    </recommendedName>
</protein>
<keyword evidence="10" id="KW-0456">Lyase</keyword>
<evidence type="ECO:0000256" key="3">
    <source>
        <dbReference type="ARBA" id="ARBA00022630"/>
    </source>
</evidence>
<dbReference type="Pfam" id="PF03441">
    <property type="entry name" value="FAD_binding_7"/>
    <property type="match status" value="1"/>
</dbReference>
<dbReference type="InterPro" id="IPR014133">
    <property type="entry name" value="Cry_DASH"/>
</dbReference>
<feature type="binding site" evidence="6">
    <location>
        <begin position="391"/>
        <end position="393"/>
    </location>
    <ligand>
        <name>FAD</name>
        <dbReference type="ChEBI" id="CHEBI:57692"/>
    </ligand>
</feature>
<dbReference type="GO" id="GO:0071949">
    <property type="term" value="F:FAD binding"/>
    <property type="evidence" value="ECO:0007669"/>
    <property type="project" value="TreeGrafter"/>
</dbReference>
<comment type="cofactor">
    <cofactor evidence="8">
        <name>(6R)-5,10-methylene-5,6,7,8-tetrahydrofolate</name>
        <dbReference type="ChEBI" id="CHEBI:15636"/>
    </cofactor>
    <text evidence="8">Binds 1 5,10-methenyltetrahydrofolate (MTHF) per subunit.</text>
</comment>
<dbReference type="RefSeq" id="WP_106140839.1">
    <property type="nucleotide sequence ID" value="NZ_PVTE01000042.1"/>
</dbReference>
<evidence type="ECO:0000256" key="8">
    <source>
        <dbReference type="RuleBase" id="RU367151"/>
    </source>
</evidence>
<organism evidence="10 11">
    <name type="scientific">Spirosoma oryzae</name>
    <dbReference type="NCBI Taxonomy" id="1469603"/>
    <lineage>
        <taxon>Bacteria</taxon>
        <taxon>Pseudomonadati</taxon>
        <taxon>Bacteroidota</taxon>
        <taxon>Cytophagia</taxon>
        <taxon>Cytophagales</taxon>
        <taxon>Cytophagaceae</taxon>
        <taxon>Spirosoma</taxon>
    </lineage>
</organism>
<proteinExistence type="inferred from homology"/>
<feature type="site" description="Electron transfer via tryptophanyl radical" evidence="7">
    <location>
        <position position="325"/>
    </location>
</feature>
<evidence type="ECO:0000256" key="7">
    <source>
        <dbReference type="PIRSR" id="PIRSR602081-2"/>
    </source>
</evidence>
<feature type="binding site" evidence="6">
    <location>
        <position position="240"/>
    </location>
    <ligand>
        <name>FAD</name>
        <dbReference type="ChEBI" id="CHEBI:57692"/>
    </ligand>
</feature>
<keyword evidence="5 8" id="KW-0157">Chromophore</keyword>
<name>A0A2T0RPY9_9BACT</name>
<keyword evidence="4 6" id="KW-0274">FAD</keyword>
<dbReference type="PRINTS" id="PR00147">
    <property type="entry name" value="DNAPHOTLYASE"/>
</dbReference>
<reference evidence="10 11" key="1">
    <citation type="submission" date="2018-03" db="EMBL/GenBank/DDBJ databases">
        <title>Genomic Encyclopedia of Archaeal and Bacterial Type Strains, Phase II (KMG-II): from individual species to whole genera.</title>
        <authorList>
            <person name="Goeker M."/>
        </authorList>
    </citation>
    <scope>NUCLEOTIDE SEQUENCE [LARGE SCALE GENOMIC DNA]</scope>
    <source>
        <strain evidence="10 11">DSM 28354</strain>
    </source>
</reference>
<evidence type="ECO:0000256" key="4">
    <source>
        <dbReference type="ARBA" id="ARBA00022827"/>
    </source>
</evidence>
<dbReference type="AlphaFoldDB" id="A0A2T0RPY9"/>
<dbReference type="Gene3D" id="1.25.40.80">
    <property type="match status" value="1"/>
</dbReference>
<comment type="cofactor">
    <cofactor evidence="6 8">
        <name>FAD</name>
        <dbReference type="ChEBI" id="CHEBI:57692"/>
    </cofactor>
    <text evidence="6 8">Binds 1 FAD per subunit.</text>
</comment>
<accession>A0A2T0RPY9</accession>
<dbReference type="GO" id="GO:0003904">
    <property type="term" value="F:deoxyribodipyrimidine photo-lyase activity"/>
    <property type="evidence" value="ECO:0007669"/>
    <property type="project" value="TreeGrafter"/>
</dbReference>
<feature type="binding site" evidence="6">
    <location>
        <begin position="293"/>
        <end position="300"/>
    </location>
    <ligand>
        <name>FAD</name>
        <dbReference type="ChEBI" id="CHEBI:57692"/>
    </ligand>
</feature>
<evidence type="ECO:0000256" key="1">
    <source>
        <dbReference type="ARBA" id="ARBA00005862"/>
    </source>
</evidence>
<dbReference type="InterPro" id="IPR014729">
    <property type="entry name" value="Rossmann-like_a/b/a_fold"/>
</dbReference>
<dbReference type="PANTHER" id="PTHR11455:SF22">
    <property type="entry name" value="CRYPTOCHROME DASH"/>
    <property type="match status" value="1"/>
</dbReference>
<dbReference type="GO" id="GO:0003677">
    <property type="term" value="F:DNA binding"/>
    <property type="evidence" value="ECO:0007669"/>
    <property type="project" value="TreeGrafter"/>
</dbReference>
<dbReference type="InterPro" id="IPR006050">
    <property type="entry name" value="DNA_photolyase_N"/>
</dbReference>
<keyword evidence="3 6" id="KW-0285">Flavoprotein</keyword>
<evidence type="ECO:0000256" key="5">
    <source>
        <dbReference type="ARBA" id="ARBA00022991"/>
    </source>
</evidence>
<evidence type="ECO:0000256" key="6">
    <source>
        <dbReference type="PIRSR" id="PIRSR602081-1"/>
    </source>
</evidence>
<dbReference type="EMBL" id="PVTE01000042">
    <property type="protein sequence ID" value="PRY23256.1"/>
    <property type="molecule type" value="Genomic_DNA"/>
</dbReference>
<dbReference type="OrthoDB" id="9772484at2"/>
<comment type="caution">
    <text evidence="10">The sequence shown here is derived from an EMBL/GenBank/DDBJ whole genome shotgun (WGS) entry which is preliminary data.</text>
</comment>
<dbReference type="SUPFAM" id="SSF52425">
    <property type="entry name" value="Cryptochrome/photolyase, N-terminal domain"/>
    <property type="match status" value="1"/>
</dbReference>
<sequence length="487" mass="56430">MPKKIVYWFRNDLRLHDNEGFTRALSDADTVLPVFVFDTDWFADLPAIGFRKMGVFQAHFLRQSVIDLQSSLRNRGGDLLIRVGNPATILAEIARDSEADAIYASKEVTQEETDIESDLSKRLKPLNIDLDLIWQSTLYHVRDLPFAVAKLPNVFTQFRKEVEKRADVRELIPTPERLSISADQDMGTVPTLAELGYSPDEISRVDQPDQRAVLPFQGGESAGISRLNHYLWESDQLRTYKNTRNGMLGEGYSSKFSAWLALGCLSPRFIYHEIKRYEAERVENDSTYWLVFELLWRDFFRFVALRFGNRIFKISGIRNDITKRWRRDQDLFLRWAAGETGIPFIDANMRELNATGFMSNRGRQNVGSFLVKDLGIDWTWGAAYFESQLIDYDPCSNWGNWNYVAGVGNDPREDRYFNILSQATRYDEQGAYVKHWLPELANVPADRIHKVYELPNAELGQYDVYPGDNYPLPIVRPERWTDAKFNR</sequence>
<evidence type="ECO:0000313" key="11">
    <source>
        <dbReference type="Proteomes" id="UP000238375"/>
    </source>
</evidence>
<dbReference type="InterPro" id="IPR036134">
    <property type="entry name" value="Crypto/Photolyase_FAD-like_sf"/>
</dbReference>
<dbReference type="Gene3D" id="1.10.579.10">
    <property type="entry name" value="DNA Cyclobutane Dipyrimidine Photolyase, subunit A, domain 3"/>
    <property type="match status" value="1"/>
</dbReference>
<dbReference type="Proteomes" id="UP000238375">
    <property type="component" value="Unassembled WGS sequence"/>
</dbReference>
<dbReference type="GO" id="GO:0000719">
    <property type="term" value="P:photoreactive repair"/>
    <property type="evidence" value="ECO:0007669"/>
    <property type="project" value="TreeGrafter"/>
</dbReference>
<feature type="site" description="Electron transfer via tryptophanyl radical" evidence="7">
    <location>
        <position position="401"/>
    </location>
</feature>
<dbReference type="SUPFAM" id="SSF48173">
    <property type="entry name" value="Cryptochrome/photolyase FAD-binding domain"/>
    <property type="match status" value="1"/>
</dbReference>
<keyword evidence="11" id="KW-1185">Reference proteome</keyword>
<feature type="site" description="Electron transfer via tryptophanyl radical" evidence="7">
    <location>
        <position position="378"/>
    </location>
</feature>
<comment type="similarity">
    <text evidence="1 8">Belongs to the DNA photolyase class-1 family.</text>
</comment>
<gene>
    <name evidence="10" type="ORF">CLV58_14213</name>
</gene>
<evidence type="ECO:0000256" key="2">
    <source>
        <dbReference type="ARBA" id="ARBA00017881"/>
    </source>
</evidence>
<dbReference type="Gene3D" id="3.40.50.620">
    <property type="entry name" value="HUPs"/>
    <property type="match status" value="1"/>
</dbReference>
<dbReference type="InterPro" id="IPR002081">
    <property type="entry name" value="Cryptochrome/DNA_photolyase_1"/>
</dbReference>
<feature type="domain" description="Photolyase/cryptochrome alpha/beta" evidence="9">
    <location>
        <begin position="3"/>
        <end position="138"/>
    </location>
</feature>
<evidence type="ECO:0000259" key="9">
    <source>
        <dbReference type="PROSITE" id="PS51645"/>
    </source>
</evidence>
<dbReference type="Pfam" id="PF00875">
    <property type="entry name" value="DNA_photolyase"/>
    <property type="match status" value="1"/>
</dbReference>
<dbReference type="InterPro" id="IPR036155">
    <property type="entry name" value="Crypto/Photolyase_N_sf"/>
</dbReference>
<dbReference type="PANTHER" id="PTHR11455">
    <property type="entry name" value="CRYPTOCHROME"/>
    <property type="match status" value="1"/>
</dbReference>
<comment type="function">
    <text evidence="8">May have a photoreceptor function.</text>
</comment>
<dbReference type="NCBIfam" id="TIGR02765">
    <property type="entry name" value="crypto_DASH"/>
    <property type="match status" value="1"/>
</dbReference>
<dbReference type="PROSITE" id="PS51645">
    <property type="entry name" value="PHR_CRY_ALPHA_BETA"/>
    <property type="match status" value="1"/>
</dbReference>
<dbReference type="InterPro" id="IPR005101">
    <property type="entry name" value="Cryptochr/Photolyase_FAD-bd"/>
</dbReference>